<reference evidence="8" key="1">
    <citation type="submission" date="2022-07" db="EMBL/GenBank/DDBJ databases">
        <title>Phylogenomic reconstructions and comparative analyses of Kickxellomycotina fungi.</title>
        <authorList>
            <person name="Reynolds N.K."/>
            <person name="Stajich J.E."/>
            <person name="Barry K."/>
            <person name="Grigoriev I.V."/>
            <person name="Crous P."/>
            <person name="Smith M.E."/>
        </authorList>
    </citation>
    <scope>NUCLEOTIDE SEQUENCE</scope>
    <source>
        <strain evidence="8">RSA 1196</strain>
    </source>
</reference>
<dbReference type="GO" id="GO:0003735">
    <property type="term" value="F:structural constituent of ribosome"/>
    <property type="evidence" value="ECO:0007669"/>
    <property type="project" value="InterPro"/>
</dbReference>
<organism evidence="8 9">
    <name type="scientific">Dispira parvispora</name>
    <dbReference type="NCBI Taxonomy" id="1520584"/>
    <lineage>
        <taxon>Eukaryota</taxon>
        <taxon>Fungi</taxon>
        <taxon>Fungi incertae sedis</taxon>
        <taxon>Zoopagomycota</taxon>
        <taxon>Kickxellomycotina</taxon>
        <taxon>Dimargaritomycetes</taxon>
        <taxon>Dimargaritales</taxon>
        <taxon>Dimargaritaceae</taxon>
        <taxon>Dispira</taxon>
    </lineage>
</organism>
<evidence type="ECO:0000313" key="8">
    <source>
        <dbReference type="EMBL" id="KAJ1956606.1"/>
    </source>
</evidence>
<evidence type="ECO:0000256" key="6">
    <source>
        <dbReference type="ARBA" id="ARBA00035188"/>
    </source>
</evidence>
<comment type="caution">
    <text evidence="8">The sequence shown here is derived from an EMBL/GenBank/DDBJ whole genome shotgun (WGS) entry which is preliminary data.</text>
</comment>
<dbReference type="PANTHER" id="PTHR21396:SF2">
    <property type="entry name" value="LARGE RIBOSOMAL SUBUNIT PROTEIN ML43"/>
    <property type="match status" value="1"/>
</dbReference>
<dbReference type="OrthoDB" id="88at2759"/>
<evidence type="ECO:0000256" key="2">
    <source>
        <dbReference type="ARBA" id="ARBA00006073"/>
    </source>
</evidence>
<dbReference type="Proteomes" id="UP001150925">
    <property type="component" value="Unassembled WGS sequence"/>
</dbReference>
<dbReference type="InterPro" id="IPR039927">
    <property type="entry name" value="Ribosomal_mL43"/>
</dbReference>
<dbReference type="InterPro" id="IPR007741">
    <property type="entry name" value="Ribosomal_mL43/mS25/NADH_DH"/>
</dbReference>
<evidence type="ECO:0000256" key="5">
    <source>
        <dbReference type="ARBA" id="ARBA00023274"/>
    </source>
</evidence>
<dbReference type="InterPro" id="IPR036249">
    <property type="entry name" value="Thioredoxin-like_sf"/>
</dbReference>
<dbReference type="PANTHER" id="PTHR21396">
    <property type="entry name" value="39S RIBOSOMAL PROTEIN L43"/>
    <property type="match status" value="1"/>
</dbReference>
<evidence type="ECO:0000256" key="4">
    <source>
        <dbReference type="ARBA" id="ARBA00023128"/>
    </source>
</evidence>
<gene>
    <name evidence="8" type="primary">MRPL51</name>
    <name evidence="8" type="ORF">IWQ62_005263</name>
</gene>
<feature type="domain" description="Ribosomal protein/NADH dehydrogenase" evidence="7">
    <location>
        <begin position="55"/>
        <end position="129"/>
    </location>
</feature>
<comment type="subcellular location">
    <subcellularLocation>
        <location evidence="1">Mitochondrion</location>
    </subcellularLocation>
</comment>
<dbReference type="Gene3D" id="3.40.30.10">
    <property type="entry name" value="Glutaredoxin"/>
    <property type="match status" value="1"/>
</dbReference>
<dbReference type="AlphaFoldDB" id="A0A9W8ARB2"/>
<accession>A0A9W8ARB2</accession>
<evidence type="ECO:0000313" key="9">
    <source>
        <dbReference type="Proteomes" id="UP001150925"/>
    </source>
</evidence>
<keyword evidence="5" id="KW-0687">Ribonucleoprotein</keyword>
<evidence type="ECO:0000256" key="3">
    <source>
        <dbReference type="ARBA" id="ARBA00022980"/>
    </source>
</evidence>
<protein>
    <recommendedName>
        <fullName evidence="6">Large ribosomal subunit protein mL43</fullName>
    </recommendedName>
</protein>
<keyword evidence="9" id="KW-1185">Reference proteome</keyword>
<proteinExistence type="inferred from homology"/>
<dbReference type="Pfam" id="PF05047">
    <property type="entry name" value="L51_S25_CI-B8"/>
    <property type="match status" value="1"/>
</dbReference>
<sequence>LTMPGKLQPVGRAHFLVERLMKRSIEVATRQPAPFRNGVGAFVYPCRKLVFNYCERGGSSRGMHEYLTSGQLEAWARDHPQVEVQVEPVPSRHPKIRGFFVNGNEKTFCARKLTADEIAVKVKELTDTSGKRDTRYKKPVISDNPSVRGIWSPFHSKELYKVLADKQSASSK</sequence>
<feature type="non-terminal residue" evidence="8">
    <location>
        <position position="1"/>
    </location>
</feature>
<keyword evidence="3 8" id="KW-0689">Ribosomal protein</keyword>
<evidence type="ECO:0000259" key="7">
    <source>
        <dbReference type="SMART" id="SM00916"/>
    </source>
</evidence>
<dbReference type="GO" id="GO:0005762">
    <property type="term" value="C:mitochondrial large ribosomal subunit"/>
    <property type="evidence" value="ECO:0007669"/>
    <property type="project" value="TreeGrafter"/>
</dbReference>
<dbReference type="GO" id="GO:0032543">
    <property type="term" value="P:mitochondrial translation"/>
    <property type="evidence" value="ECO:0007669"/>
    <property type="project" value="InterPro"/>
</dbReference>
<dbReference type="EMBL" id="JANBPY010002095">
    <property type="protein sequence ID" value="KAJ1956606.1"/>
    <property type="molecule type" value="Genomic_DNA"/>
</dbReference>
<dbReference type="SUPFAM" id="SSF52833">
    <property type="entry name" value="Thioredoxin-like"/>
    <property type="match status" value="1"/>
</dbReference>
<name>A0A9W8ARB2_9FUNG</name>
<keyword evidence="4" id="KW-0496">Mitochondrion</keyword>
<dbReference type="SMART" id="SM00916">
    <property type="entry name" value="L51_S25_CI-B8"/>
    <property type="match status" value="1"/>
</dbReference>
<comment type="similarity">
    <text evidence="2">Belongs to the mitochondrion-specific ribosomal protein mL43 family.</text>
</comment>
<evidence type="ECO:0000256" key="1">
    <source>
        <dbReference type="ARBA" id="ARBA00004173"/>
    </source>
</evidence>